<sequence>MAYKLGSRDRYPLTRLQRYYHINKFLDIRSAGYTDQIPRVNVNRRRYGSII</sequence>
<evidence type="ECO:0000313" key="1">
    <source>
        <dbReference type="EMBL" id="KGO69111.1"/>
    </source>
</evidence>
<comment type="caution">
    <text evidence="1">The sequence shown here is derived from an EMBL/GenBank/DDBJ whole genome shotgun (WGS) entry which is preliminary data.</text>
</comment>
<name>A0A0A2KQE3_PENIT</name>
<protein>
    <submittedName>
        <fullName evidence="1">Uncharacterized protein</fullName>
    </submittedName>
</protein>
<reference evidence="1 2" key="1">
    <citation type="journal article" date="2015" name="Mol. Plant Microbe Interact.">
        <title>Genome, transcriptome, and functional analyses of Penicillium expansum provide new insights into secondary metabolism and pathogenicity.</title>
        <authorList>
            <person name="Ballester A.R."/>
            <person name="Marcet-Houben M."/>
            <person name="Levin E."/>
            <person name="Sela N."/>
            <person name="Selma-Lazaro C."/>
            <person name="Carmona L."/>
            <person name="Wisniewski M."/>
            <person name="Droby S."/>
            <person name="Gonzalez-Candelas L."/>
            <person name="Gabaldon T."/>
        </authorList>
    </citation>
    <scope>NUCLEOTIDE SEQUENCE [LARGE SCALE GENOMIC DNA]</scope>
    <source>
        <strain evidence="1 2">PHI-1</strain>
    </source>
</reference>
<keyword evidence="2" id="KW-1185">Reference proteome</keyword>
<gene>
    <name evidence="1" type="ORF">PITC_017580</name>
</gene>
<dbReference type="HOGENOM" id="CLU_3107118_0_0_1"/>
<dbReference type="Proteomes" id="UP000030104">
    <property type="component" value="Unassembled WGS sequence"/>
</dbReference>
<dbReference type="EMBL" id="JQGA01001169">
    <property type="protein sequence ID" value="KGO69111.1"/>
    <property type="molecule type" value="Genomic_DNA"/>
</dbReference>
<proteinExistence type="predicted"/>
<organism evidence="1 2">
    <name type="scientific">Penicillium italicum</name>
    <name type="common">Blue mold</name>
    <dbReference type="NCBI Taxonomy" id="40296"/>
    <lineage>
        <taxon>Eukaryota</taxon>
        <taxon>Fungi</taxon>
        <taxon>Dikarya</taxon>
        <taxon>Ascomycota</taxon>
        <taxon>Pezizomycotina</taxon>
        <taxon>Eurotiomycetes</taxon>
        <taxon>Eurotiomycetidae</taxon>
        <taxon>Eurotiales</taxon>
        <taxon>Aspergillaceae</taxon>
        <taxon>Penicillium</taxon>
    </lineage>
</organism>
<dbReference type="AlphaFoldDB" id="A0A0A2KQE3"/>
<dbReference type="OrthoDB" id="4371233at2759"/>
<evidence type="ECO:0000313" key="2">
    <source>
        <dbReference type="Proteomes" id="UP000030104"/>
    </source>
</evidence>
<accession>A0A0A2KQE3</accession>
<dbReference type="PhylomeDB" id="A0A0A2KQE3"/>